<dbReference type="SUPFAM" id="SSF53067">
    <property type="entry name" value="Actin-like ATPase domain"/>
    <property type="match status" value="2"/>
</dbReference>
<dbReference type="Gene3D" id="3.30.420.40">
    <property type="match status" value="2"/>
</dbReference>
<proteinExistence type="predicted"/>
<dbReference type="PANTHER" id="PTHR43190:SF3">
    <property type="entry name" value="N-ACETYL-D-GLUCOSAMINE KINASE"/>
    <property type="match status" value="1"/>
</dbReference>
<sequence length="294" mass="30958">MNDNTSTALFLGIDGGGTKCKVRLENAQGKLLAEAISGPANIATSIEVAQKSIIAATHTVLSKANLPTTAISSIVACAGLAGANIKSAMLVMRDWQHPFAELSLTTDIDIACQGAHFNEPGAVIILGTGFCAGAKKSNKCIDFGGYGLLLSDGASGGWLGLNLFRYALEVTDGLLPTSPLINALLAQINCTSSSDITQIALKAKPAYFASFAPLVFSMPDDPYAKSLLQYAAKFITRYVDHLVSMGYPRVSLIGGTAVKITPWLTAQTQQYLSKAKSTPEQGAIQLAKHNHKIL</sequence>
<feature type="domain" description="ATPase BadF/BadG/BcrA/BcrD type" evidence="1">
    <location>
        <begin position="11"/>
        <end position="284"/>
    </location>
</feature>
<dbReference type="InterPro" id="IPR043129">
    <property type="entry name" value="ATPase_NBD"/>
</dbReference>
<dbReference type="KEGG" id="ptn:PTRA_b0730"/>
<dbReference type="InterPro" id="IPR002731">
    <property type="entry name" value="ATPase_BadF"/>
</dbReference>
<gene>
    <name evidence="2" type="ORF">PTRA_b0730</name>
</gene>
<evidence type="ECO:0000313" key="2">
    <source>
        <dbReference type="EMBL" id="ALS35163.1"/>
    </source>
</evidence>
<dbReference type="PANTHER" id="PTHR43190">
    <property type="entry name" value="N-ACETYL-D-GLUCOSAMINE KINASE"/>
    <property type="match status" value="1"/>
</dbReference>
<organism evidence="2">
    <name type="scientific">Pseudoalteromonas translucida KMM 520</name>
    <dbReference type="NCBI Taxonomy" id="1315283"/>
    <lineage>
        <taxon>Bacteria</taxon>
        <taxon>Pseudomonadati</taxon>
        <taxon>Pseudomonadota</taxon>
        <taxon>Gammaproteobacteria</taxon>
        <taxon>Alteromonadales</taxon>
        <taxon>Pseudoalteromonadaceae</taxon>
        <taxon>Pseudoalteromonas</taxon>
    </lineage>
</organism>
<dbReference type="Pfam" id="PF01869">
    <property type="entry name" value="BcrAD_BadFG"/>
    <property type="match status" value="1"/>
</dbReference>
<name>A0A0U2WTG6_9GAMM</name>
<accession>A0A0U2WTG6</accession>
<dbReference type="CDD" id="cd24082">
    <property type="entry name" value="ASKHA_NBD_GspK-like"/>
    <property type="match status" value="1"/>
</dbReference>
<reference evidence="2 3" key="1">
    <citation type="submission" date="2015-03" db="EMBL/GenBank/DDBJ databases">
        <authorList>
            <person name="Murphy D."/>
        </authorList>
    </citation>
    <scope>NUCLEOTIDE SEQUENCE [LARGE SCALE GENOMIC DNA]</scope>
    <source>
        <strain evidence="2 3">KMM 520</strain>
    </source>
</reference>
<protein>
    <recommendedName>
        <fullName evidence="1">ATPase BadF/BadG/BcrA/BcrD type domain-containing protein</fullName>
    </recommendedName>
</protein>
<dbReference type="EMBL" id="CP011035">
    <property type="protein sequence ID" value="ALS35163.1"/>
    <property type="molecule type" value="Genomic_DNA"/>
</dbReference>
<evidence type="ECO:0000313" key="3">
    <source>
        <dbReference type="Proteomes" id="UP000065261"/>
    </source>
</evidence>
<dbReference type="RefSeq" id="WP_058375098.1">
    <property type="nucleotide sequence ID" value="NZ_CP011035.1"/>
</dbReference>
<dbReference type="OrthoDB" id="9816014at2"/>
<dbReference type="PATRIC" id="fig|1315283.4.peg.3753"/>
<evidence type="ECO:0000259" key="1">
    <source>
        <dbReference type="Pfam" id="PF01869"/>
    </source>
</evidence>
<dbReference type="InterPro" id="IPR052519">
    <property type="entry name" value="Euk-type_GlcNAc_Kinase"/>
</dbReference>
<dbReference type="AlphaFoldDB" id="A0A0U2WTG6"/>
<dbReference type="Proteomes" id="UP000065261">
    <property type="component" value="Chromosome II"/>
</dbReference>